<keyword evidence="7" id="KW-0963">Cytoplasm</keyword>
<evidence type="ECO:0000313" key="10">
    <source>
        <dbReference type="EMBL" id="GAA3286265.1"/>
    </source>
</evidence>
<dbReference type="EMBL" id="BAAAYG010000007">
    <property type="protein sequence ID" value="GAA3286265.1"/>
    <property type="molecule type" value="Genomic_DNA"/>
</dbReference>
<comment type="catalytic activity">
    <reaction evidence="6 7">
        <text>L-glutamate 5-semialdehyde + phosphate + NADP(+) = L-glutamyl 5-phosphate + NADPH + H(+)</text>
        <dbReference type="Rhea" id="RHEA:19541"/>
        <dbReference type="ChEBI" id="CHEBI:15378"/>
        <dbReference type="ChEBI" id="CHEBI:43474"/>
        <dbReference type="ChEBI" id="CHEBI:57783"/>
        <dbReference type="ChEBI" id="CHEBI:58066"/>
        <dbReference type="ChEBI" id="CHEBI:58274"/>
        <dbReference type="ChEBI" id="CHEBI:58349"/>
        <dbReference type="EC" id="1.2.1.41"/>
    </reaction>
</comment>
<dbReference type="HAMAP" id="MF_00412">
    <property type="entry name" value="ProA"/>
    <property type="match status" value="1"/>
</dbReference>
<protein>
    <recommendedName>
        <fullName evidence="7">Gamma-glutamyl phosphate reductase</fullName>
        <shortName evidence="7">GPR</shortName>
        <ecNumber evidence="7">1.2.1.41</ecNumber>
    </recommendedName>
    <alternativeName>
        <fullName evidence="7">Glutamate-5-semialdehyde dehydrogenase</fullName>
    </alternativeName>
    <alternativeName>
        <fullName evidence="7">Glutamyl-gamma-semialdehyde dehydrogenase</fullName>
        <shortName evidence="7">GSA dehydrogenase</shortName>
    </alternativeName>
</protein>
<evidence type="ECO:0000256" key="4">
    <source>
        <dbReference type="ARBA" id="ARBA00022857"/>
    </source>
</evidence>
<dbReference type="Pfam" id="PF00171">
    <property type="entry name" value="Aldedh"/>
    <property type="match status" value="1"/>
</dbReference>
<comment type="function">
    <text evidence="7">Catalyzes the NADPH-dependent reduction of L-glutamate 5-phosphate into L-glutamate 5-semialdehyde and phosphate. The product spontaneously undergoes cyclization to form 1-pyrroline-5-carboxylate.</text>
</comment>
<name>A0ABP6RFW0_9MICC</name>
<evidence type="ECO:0000256" key="6">
    <source>
        <dbReference type="ARBA" id="ARBA00049024"/>
    </source>
</evidence>
<dbReference type="PROSITE" id="PS01223">
    <property type="entry name" value="PROA"/>
    <property type="match status" value="1"/>
</dbReference>
<dbReference type="EC" id="1.2.1.41" evidence="7"/>
<dbReference type="Gene3D" id="3.40.309.10">
    <property type="entry name" value="Aldehyde Dehydrogenase, Chain A, domain 2"/>
    <property type="match status" value="1"/>
</dbReference>
<evidence type="ECO:0000259" key="9">
    <source>
        <dbReference type="Pfam" id="PF00171"/>
    </source>
</evidence>
<organism evidence="10 11">
    <name type="scientific">Nesterenkonia halobia</name>
    <dbReference type="NCBI Taxonomy" id="37922"/>
    <lineage>
        <taxon>Bacteria</taxon>
        <taxon>Bacillati</taxon>
        <taxon>Actinomycetota</taxon>
        <taxon>Actinomycetes</taxon>
        <taxon>Micrococcales</taxon>
        <taxon>Micrococcaceae</taxon>
        <taxon>Nesterenkonia</taxon>
    </lineage>
</organism>
<dbReference type="NCBIfam" id="TIGR00407">
    <property type="entry name" value="proA"/>
    <property type="match status" value="1"/>
</dbReference>
<dbReference type="PANTHER" id="PTHR11063:SF8">
    <property type="entry name" value="DELTA-1-PYRROLINE-5-CARBOXYLATE SYNTHASE"/>
    <property type="match status" value="1"/>
</dbReference>
<keyword evidence="5 7" id="KW-0560">Oxidoreductase</keyword>
<reference evidence="11" key="1">
    <citation type="journal article" date="2019" name="Int. J. Syst. Evol. Microbiol.">
        <title>The Global Catalogue of Microorganisms (GCM) 10K type strain sequencing project: providing services to taxonomists for standard genome sequencing and annotation.</title>
        <authorList>
            <consortium name="The Broad Institute Genomics Platform"/>
            <consortium name="The Broad Institute Genome Sequencing Center for Infectious Disease"/>
            <person name="Wu L."/>
            <person name="Ma J."/>
        </authorList>
    </citation>
    <scope>NUCLEOTIDE SEQUENCE [LARGE SCALE GENOMIC DNA]</scope>
    <source>
        <strain evidence="11">JCM 11483</strain>
    </source>
</reference>
<dbReference type="InterPro" id="IPR020593">
    <property type="entry name" value="G-glutamylP_reductase_CS"/>
</dbReference>
<dbReference type="RefSeq" id="WP_344721000.1">
    <property type="nucleotide sequence ID" value="NZ_BAAAYG010000007.1"/>
</dbReference>
<accession>A0ABP6RFW0</accession>
<proteinExistence type="inferred from homology"/>
<dbReference type="InterPro" id="IPR016161">
    <property type="entry name" value="Ald_DH/histidinol_DH"/>
</dbReference>
<feature type="region of interest" description="Disordered" evidence="8">
    <location>
        <begin position="1"/>
        <end position="24"/>
    </location>
</feature>
<evidence type="ECO:0000313" key="11">
    <source>
        <dbReference type="Proteomes" id="UP001501736"/>
    </source>
</evidence>
<comment type="similarity">
    <text evidence="7">Belongs to the gamma-glutamyl phosphate reductase family.</text>
</comment>
<evidence type="ECO:0000256" key="7">
    <source>
        <dbReference type="HAMAP-Rule" id="MF_00412"/>
    </source>
</evidence>
<evidence type="ECO:0000256" key="8">
    <source>
        <dbReference type="SAM" id="MobiDB-lite"/>
    </source>
</evidence>
<evidence type="ECO:0000256" key="1">
    <source>
        <dbReference type="ARBA" id="ARBA00004985"/>
    </source>
</evidence>
<dbReference type="InterPro" id="IPR012134">
    <property type="entry name" value="Glu-5-SA_DH"/>
</dbReference>
<keyword evidence="2 7" id="KW-0028">Amino-acid biosynthesis</keyword>
<dbReference type="InterPro" id="IPR016163">
    <property type="entry name" value="Ald_DH_C"/>
</dbReference>
<keyword evidence="4 7" id="KW-0521">NADP</keyword>
<evidence type="ECO:0000256" key="3">
    <source>
        <dbReference type="ARBA" id="ARBA00022650"/>
    </source>
</evidence>
<evidence type="ECO:0000256" key="5">
    <source>
        <dbReference type="ARBA" id="ARBA00023002"/>
    </source>
</evidence>
<comment type="caution">
    <text evidence="10">The sequence shown here is derived from an EMBL/GenBank/DDBJ whole genome shotgun (WGS) entry which is preliminary data.</text>
</comment>
<sequence>MSDETHESAAPGTQGTPDGTSDVGAAIAGISRDARRAAHELALLDREQKDRLLAAVAAGLRESVHGLLAANQEDLTRGRESGLSRALLDRLALDEARIEKLAASVETVIGLDDPIGRVVQGRTLPNGLRLAQQTVPLGVLGVIYEARPNVTVDIAALALKSGNAAVLRGGSAAARTNETLLAIIRTALRDTGAPAEAVQSIDAHGRDGATELMTSRGSVDVLIPRGGRALIQHVVQNARVPVIETGEGNVHVFVDAGADPRTARDIVLNSKTHRPSVCNSAETLLLHAEAEEAGREALRALLRAGVDLHVDERARRWLPTGDPADSADGQPMGEVHPLTPEDYGTEFLDLQMAVGVVDDVDRAIEHIAAHSTGHTEAIVTDSVARADRFVARVDAASVIVNASTRFTDGGEFGLGAEVGISTQKMHARGPMGMAELTTTKWIVRGDGQVRA</sequence>
<comment type="pathway">
    <text evidence="1 7">Amino-acid biosynthesis; L-proline biosynthesis; L-glutamate 5-semialdehyde from L-glutamate: step 2/2.</text>
</comment>
<evidence type="ECO:0000256" key="2">
    <source>
        <dbReference type="ARBA" id="ARBA00022605"/>
    </source>
</evidence>
<gene>
    <name evidence="7" type="primary">proA</name>
    <name evidence="10" type="ORF">GCM10020260_20740</name>
</gene>
<dbReference type="Gene3D" id="3.40.605.10">
    <property type="entry name" value="Aldehyde Dehydrogenase, Chain A, domain 1"/>
    <property type="match status" value="1"/>
</dbReference>
<dbReference type="Proteomes" id="UP001501736">
    <property type="component" value="Unassembled WGS sequence"/>
</dbReference>
<dbReference type="InterPro" id="IPR016162">
    <property type="entry name" value="Ald_DH_N"/>
</dbReference>
<keyword evidence="11" id="KW-1185">Reference proteome</keyword>
<comment type="subcellular location">
    <subcellularLocation>
        <location evidence="7">Cytoplasm</location>
    </subcellularLocation>
</comment>
<dbReference type="CDD" id="cd07079">
    <property type="entry name" value="ALDH_F18-19_ProA-GPR"/>
    <property type="match status" value="1"/>
</dbReference>
<dbReference type="InterPro" id="IPR000965">
    <property type="entry name" value="GPR_dom"/>
</dbReference>
<dbReference type="PANTHER" id="PTHR11063">
    <property type="entry name" value="GLUTAMATE SEMIALDEHYDE DEHYDROGENASE"/>
    <property type="match status" value="1"/>
</dbReference>
<feature type="domain" description="Aldehyde dehydrogenase" evidence="9">
    <location>
        <begin position="30"/>
        <end position="301"/>
    </location>
</feature>
<keyword evidence="3 7" id="KW-0641">Proline biosynthesis</keyword>
<dbReference type="PIRSF" id="PIRSF000151">
    <property type="entry name" value="GPR"/>
    <property type="match status" value="1"/>
</dbReference>
<dbReference type="SUPFAM" id="SSF53720">
    <property type="entry name" value="ALDH-like"/>
    <property type="match status" value="1"/>
</dbReference>
<dbReference type="InterPro" id="IPR015590">
    <property type="entry name" value="Aldehyde_DH_dom"/>
</dbReference>
<dbReference type="NCBIfam" id="NF001221">
    <property type="entry name" value="PRK00197.1"/>
    <property type="match status" value="1"/>
</dbReference>